<reference evidence="3" key="1">
    <citation type="submission" date="2018-02" db="EMBL/GenBank/DDBJ databases">
        <authorList>
            <person name="Cohen D.B."/>
            <person name="Kent A.D."/>
        </authorList>
    </citation>
    <scope>NUCLEOTIDE SEQUENCE</scope>
</reference>
<dbReference type="PANTHER" id="PTHR33155:SF75">
    <property type="entry name" value="OS02G0750800 PROTEIN"/>
    <property type="match status" value="1"/>
</dbReference>
<protein>
    <recommendedName>
        <fullName evidence="2">FAF domain-containing protein</fullName>
    </recommendedName>
</protein>
<organism evidence="3">
    <name type="scientific">Fagus sylvatica</name>
    <name type="common">Beechnut</name>
    <dbReference type="NCBI Taxonomy" id="28930"/>
    <lineage>
        <taxon>Eukaryota</taxon>
        <taxon>Viridiplantae</taxon>
        <taxon>Streptophyta</taxon>
        <taxon>Embryophyta</taxon>
        <taxon>Tracheophyta</taxon>
        <taxon>Spermatophyta</taxon>
        <taxon>Magnoliopsida</taxon>
        <taxon>eudicotyledons</taxon>
        <taxon>Gunneridae</taxon>
        <taxon>Pentapetalae</taxon>
        <taxon>rosids</taxon>
        <taxon>fabids</taxon>
        <taxon>Fagales</taxon>
        <taxon>Fagaceae</taxon>
        <taxon>Fagus</taxon>
    </lineage>
</organism>
<evidence type="ECO:0000313" key="3">
    <source>
        <dbReference type="EMBL" id="SPD25239.1"/>
    </source>
</evidence>
<gene>
    <name evidence="3" type="ORF">FSB_LOCUS53121</name>
</gene>
<dbReference type="Pfam" id="PF11250">
    <property type="entry name" value="FAF"/>
    <property type="match status" value="1"/>
</dbReference>
<dbReference type="EMBL" id="OIVN01006108">
    <property type="protein sequence ID" value="SPD25239.1"/>
    <property type="molecule type" value="Genomic_DNA"/>
</dbReference>
<evidence type="ECO:0000256" key="1">
    <source>
        <dbReference type="ARBA" id="ARBA00008690"/>
    </source>
</evidence>
<name>A0A2N9IMA1_FAGSY</name>
<feature type="domain" description="FAF" evidence="2">
    <location>
        <begin position="143"/>
        <end position="187"/>
    </location>
</feature>
<comment type="similarity">
    <text evidence="1">Belongs to the fantastic four family.</text>
</comment>
<dbReference type="PANTHER" id="PTHR33155">
    <property type="entry name" value="FANTASTIC FOUR-LIKE PROTEIN (DUF3049)"/>
    <property type="match status" value="1"/>
</dbReference>
<dbReference type="InterPro" id="IPR021410">
    <property type="entry name" value="FAF"/>
</dbReference>
<dbReference type="InterPro" id="IPR046431">
    <property type="entry name" value="FAF_dom"/>
</dbReference>
<accession>A0A2N9IMA1</accession>
<sequence length="312" mass="35445">MDFLGESLLCKAKSLVSSFCGIMLWVSKLPCPTQTPTEFPTHHQYLQLGLKTLLYPQAMSPQNGKHHAGIVHSKTVSHSFLPKLTSSSSGSSIMDDWIGTESGVVYFSSSEYDKKEMEEQEAHSSELHVNYKTNQRCAMMTKNYPPPVRPLPWAFTRHYSDGKLILRMKYHEYFEARRENGRLRLNLVHLEDTITCCEDAYFKENEELQLEDLQFVDDQEMNEMIEEDDDVEEYEETEADYDGYDGNNVAETVKEDFVSILASSMPVQCFTYVGGMVLNNSNSYCNANNHEHVAAYLAHPGSSPLCPMTAVV</sequence>
<evidence type="ECO:0000259" key="2">
    <source>
        <dbReference type="Pfam" id="PF11250"/>
    </source>
</evidence>
<dbReference type="AlphaFoldDB" id="A0A2N9IMA1"/>
<proteinExistence type="inferred from homology"/>